<dbReference type="InterPro" id="IPR013096">
    <property type="entry name" value="Cupin_2"/>
</dbReference>
<dbReference type="SUPFAM" id="SSF51182">
    <property type="entry name" value="RmlC-like cupins"/>
    <property type="match status" value="1"/>
</dbReference>
<dbReference type="AlphaFoldDB" id="A0A7Z0A9B8"/>
<gene>
    <name evidence="2" type="ORF">BJY26_001028</name>
</gene>
<dbReference type="InterPro" id="IPR014710">
    <property type="entry name" value="RmlC-like_jellyroll"/>
</dbReference>
<dbReference type="Gene3D" id="2.60.120.10">
    <property type="entry name" value="Jelly Rolls"/>
    <property type="match status" value="1"/>
</dbReference>
<sequence length="249" mass="25945">MTGSQHFPGSVGISSLDVYESVAPDGIPGGSPHMHTVCTEAYVVTSGKGRLQTLSRQGFDEVELAPGDVSWFGPGTVHRAVNDGDLRAIVIMQNAGLPEAGDAVLTVPDDVLADAAAYRTAVDLGDGTTSERFDRARRRRDLAVTGFMSLVAAAKRGDTGPFERFLARAYAVVRERASTWPDLIASGPLDDATTAIETARAIAGGTNPPDADGSAGGFVRHLGGPASISPGMCGALRKYDTATDETRKA</sequence>
<dbReference type="CDD" id="cd02208">
    <property type="entry name" value="cupin_RmlC-like"/>
    <property type="match status" value="1"/>
</dbReference>
<dbReference type="Pfam" id="PF07883">
    <property type="entry name" value="Cupin_2"/>
    <property type="match status" value="1"/>
</dbReference>
<reference evidence="2 3" key="1">
    <citation type="submission" date="2020-07" db="EMBL/GenBank/DDBJ databases">
        <title>Sequencing the genomes of 1000 actinobacteria strains.</title>
        <authorList>
            <person name="Klenk H.-P."/>
        </authorList>
    </citation>
    <scope>NUCLEOTIDE SEQUENCE [LARGE SCALE GENOMIC DNA]</scope>
    <source>
        <strain evidence="2 3">DSM 26341</strain>
    </source>
</reference>
<dbReference type="EMBL" id="JACBZP010000001">
    <property type="protein sequence ID" value="NYI66722.1"/>
    <property type="molecule type" value="Genomic_DNA"/>
</dbReference>
<protein>
    <submittedName>
        <fullName evidence="2">Mannose-6-phosphate isomerase-like protein (Cupin superfamily)</fullName>
    </submittedName>
</protein>
<evidence type="ECO:0000313" key="2">
    <source>
        <dbReference type="EMBL" id="NYI66722.1"/>
    </source>
</evidence>
<keyword evidence="2" id="KW-0413">Isomerase</keyword>
<name>A0A7Z0A9B8_9MICO</name>
<evidence type="ECO:0000313" key="3">
    <source>
        <dbReference type="Proteomes" id="UP000539111"/>
    </source>
</evidence>
<keyword evidence="3" id="KW-1185">Reference proteome</keyword>
<dbReference type="RefSeq" id="WP_179426253.1">
    <property type="nucleotide sequence ID" value="NZ_JACBZP010000001.1"/>
</dbReference>
<feature type="domain" description="Cupin type-2" evidence="1">
    <location>
        <begin position="23"/>
        <end position="91"/>
    </location>
</feature>
<accession>A0A7Z0A9B8</accession>
<dbReference type="GO" id="GO:0016853">
    <property type="term" value="F:isomerase activity"/>
    <property type="evidence" value="ECO:0007669"/>
    <property type="project" value="UniProtKB-KW"/>
</dbReference>
<organism evidence="2 3">
    <name type="scientific">Spelaeicoccus albus</name>
    <dbReference type="NCBI Taxonomy" id="1280376"/>
    <lineage>
        <taxon>Bacteria</taxon>
        <taxon>Bacillati</taxon>
        <taxon>Actinomycetota</taxon>
        <taxon>Actinomycetes</taxon>
        <taxon>Micrococcales</taxon>
        <taxon>Brevibacteriaceae</taxon>
        <taxon>Spelaeicoccus</taxon>
    </lineage>
</organism>
<evidence type="ECO:0000259" key="1">
    <source>
        <dbReference type="Pfam" id="PF07883"/>
    </source>
</evidence>
<dbReference type="InterPro" id="IPR011051">
    <property type="entry name" value="RmlC_Cupin_sf"/>
</dbReference>
<dbReference type="Proteomes" id="UP000539111">
    <property type="component" value="Unassembled WGS sequence"/>
</dbReference>
<proteinExistence type="predicted"/>
<comment type="caution">
    <text evidence="2">The sequence shown here is derived from an EMBL/GenBank/DDBJ whole genome shotgun (WGS) entry which is preliminary data.</text>
</comment>